<dbReference type="PIRSF" id="PIRSF005572">
    <property type="entry name" value="NifS"/>
    <property type="match status" value="1"/>
</dbReference>
<dbReference type="InterPro" id="IPR015421">
    <property type="entry name" value="PyrdxlP-dep_Trfase_major"/>
</dbReference>
<reference evidence="9 10" key="1">
    <citation type="submission" date="2013-11" db="EMBL/GenBank/DDBJ databases">
        <title>Complete genome sequence of Clostridum sp. M2/40.</title>
        <authorList>
            <person name="Wibberg D."/>
            <person name="Puehler A."/>
            <person name="Schlueter A."/>
        </authorList>
    </citation>
    <scope>NUCLEOTIDE SEQUENCE [LARGE SCALE GENOMIC DNA]</scope>
    <source>
        <strain evidence="10">M2/40</strain>
    </source>
</reference>
<dbReference type="HOGENOM" id="CLU_003433_0_0_9"/>
<feature type="domain" description="Aminotransferase class V" evidence="8">
    <location>
        <begin position="2"/>
        <end position="364"/>
    </location>
</feature>
<dbReference type="InterPro" id="IPR015422">
    <property type="entry name" value="PyrdxlP-dep_Trfase_small"/>
</dbReference>
<evidence type="ECO:0000256" key="5">
    <source>
        <dbReference type="ARBA" id="ARBA00023004"/>
    </source>
</evidence>
<organism evidence="9 10">
    <name type="scientific">Clostridium bornimense</name>
    <dbReference type="NCBI Taxonomy" id="1216932"/>
    <lineage>
        <taxon>Bacteria</taxon>
        <taxon>Bacillati</taxon>
        <taxon>Bacillota</taxon>
        <taxon>Clostridia</taxon>
        <taxon>Eubacteriales</taxon>
        <taxon>Clostridiaceae</taxon>
        <taxon>Clostridium</taxon>
    </lineage>
</organism>
<evidence type="ECO:0000313" key="10">
    <source>
        <dbReference type="Proteomes" id="UP000019426"/>
    </source>
</evidence>
<dbReference type="PROSITE" id="PS00595">
    <property type="entry name" value="AA_TRANSFER_CLASS_5"/>
    <property type="match status" value="1"/>
</dbReference>
<dbReference type="GO" id="GO:0046872">
    <property type="term" value="F:metal ion binding"/>
    <property type="evidence" value="ECO:0007669"/>
    <property type="project" value="UniProtKB-KW"/>
</dbReference>
<dbReference type="OrthoDB" id="9808002at2"/>
<dbReference type="Gene3D" id="3.90.1150.10">
    <property type="entry name" value="Aspartate Aminotransferase, domain 1"/>
    <property type="match status" value="1"/>
</dbReference>
<keyword evidence="4" id="KW-0663">Pyridoxal phosphate</keyword>
<keyword evidence="9" id="KW-0808">Transferase</keyword>
<dbReference type="InterPro" id="IPR016454">
    <property type="entry name" value="Cysteine_dSase"/>
</dbReference>
<dbReference type="Pfam" id="PF00266">
    <property type="entry name" value="Aminotran_5"/>
    <property type="match status" value="1"/>
</dbReference>
<sequence length="380" mass="42333">MIYFDNASTTKPYEEVISEVADGMRMYFANPSSIHKMGVKCEKRLDKSRESISNIINCGKNEVFFTSGGSEGNNLILKGLLKPGNHLITTRFEHHSVLKVSEELEKYGVKVTYLDLDNKGQISLEQLTKAICKDTVLVSIMHVNNEVGSIQDIKSIAATIRSCSKRAKFHVDAVQSFGKITIDVKDMDIDLLTASGHKIHGPNGVGFCYIKFGLNLNSIIKGGSQEKGLRAGTENIAGVIGMEKAARIVSENRDKNFNYVLKLKEYMISRLKEIDGSHINSPVDEMFSPYILNVSFEGIRAEVLLHLLEEEDVYVATGSACTSKLSARSGSYVLKAMGLNNKYIEGAIRFSFSEDNKIEEVDKVIEILKQSLTFLRRIKR</sequence>
<dbReference type="eggNOG" id="COG1104">
    <property type="taxonomic scope" value="Bacteria"/>
</dbReference>
<dbReference type="Gene3D" id="1.10.260.50">
    <property type="match status" value="1"/>
</dbReference>
<dbReference type="SUPFAM" id="SSF53383">
    <property type="entry name" value="PLP-dependent transferases"/>
    <property type="match status" value="1"/>
</dbReference>
<evidence type="ECO:0000259" key="8">
    <source>
        <dbReference type="Pfam" id="PF00266"/>
    </source>
</evidence>
<dbReference type="GO" id="GO:0031071">
    <property type="term" value="F:cysteine desulfurase activity"/>
    <property type="evidence" value="ECO:0007669"/>
    <property type="project" value="UniProtKB-EC"/>
</dbReference>
<protein>
    <submittedName>
        <fullName evidence="9">Cysteine desulfurase</fullName>
        <ecNumber evidence="9">2.8.1.7</ecNumber>
    </submittedName>
</protein>
<evidence type="ECO:0000256" key="1">
    <source>
        <dbReference type="ARBA" id="ARBA00001933"/>
    </source>
</evidence>
<dbReference type="AlphaFoldDB" id="W6RY17"/>
<evidence type="ECO:0000256" key="2">
    <source>
        <dbReference type="ARBA" id="ARBA00006490"/>
    </source>
</evidence>
<dbReference type="InterPro" id="IPR020578">
    <property type="entry name" value="Aminotrans_V_PyrdxlP_BS"/>
</dbReference>
<proteinExistence type="inferred from homology"/>
<evidence type="ECO:0000256" key="6">
    <source>
        <dbReference type="ARBA" id="ARBA00023014"/>
    </source>
</evidence>
<comment type="cofactor">
    <cofactor evidence="1 7">
        <name>pyridoxal 5'-phosphate</name>
        <dbReference type="ChEBI" id="CHEBI:597326"/>
    </cofactor>
</comment>
<dbReference type="EMBL" id="HG917868">
    <property type="protein sequence ID" value="CDM68514.1"/>
    <property type="molecule type" value="Genomic_DNA"/>
</dbReference>
<keyword evidence="6" id="KW-0411">Iron-sulfur</keyword>
<gene>
    <name evidence="9" type="ORF">CM240_1355</name>
</gene>
<name>W6RY17_9CLOT</name>
<keyword evidence="5" id="KW-0408">Iron</keyword>
<dbReference type="PATRIC" id="fig|1216932.3.peg.1349"/>
<accession>W6RY17</accession>
<dbReference type="GO" id="GO:0051536">
    <property type="term" value="F:iron-sulfur cluster binding"/>
    <property type="evidence" value="ECO:0007669"/>
    <property type="project" value="UniProtKB-KW"/>
</dbReference>
<dbReference type="PANTHER" id="PTHR11601:SF50">
    <property type="entry name" value="CYSTEINE DESULFURASE ISCS 2-RELATED"/>
    <property type="match status" value="1"/>
</dbReference>
<dbReference type="InterPro" id="IPR000192">
    <property type="entry name" value="Aminotrans_V_dom"/>
</dbReference>
<evidence type="ECO:0000313" key="9">
    <source>
        <dbReference type="EMBL" id="CDM68514.1"/>
    </source>
</evidence>
<dbReference type="EC" id="2.8.1.7" evidence="9"/>
<dbReference type="KEGG" id="clt:CM240_1355"/>
<keyword evidence="10" id="KW-1185">Reference proteome</keyword>
<dbReference type="PANTHER" id="PTHR11601">
    <property type="entry name" value="CYSTEINE DESULFURYLASE FAMILY MEMBER"/>
    <property type="match status" value="1"/>
</dbReference>
<comment type="similarity">
    <text evidence="2">Belongs to the class-V pyridoxal-phosphate-dependent aminotransferase family. NifS/IscS subfamily.</text>
</comment>
<evidence type="ECO:0000256" key="3">
    <source>
        <dbReference type="ARBA" id="ARBA00022723"/>
    </source>
</evidence>
<keyword evidence="3" id="KW-0479">Metal-binding</keyword>
<dbReference type="Gene3D" id="3.40.640.10">
    <property type="entry name" value="Type I PLP-dependent aspartate aminotransferase-like (Major domain)"/>
    <property type="match status" value="1"/>
</dbReference>
<dbReference type="Proteomes" id="UP000019426">
    <property type="component" value="Chromosome M2/40_rep1"/>
</dbReference>
<evidence type="ECO:0000256" key="4">
    <source>
        <dbReference type="ARBA" id="ARBA00022898"/>
    </source>
</evidence>
<dbReference type="RefSeq" id="WP_044037614.1">
    <property type="nucleotide sequence ID" value="NZ_HG917868.1"/>
</dbReference>
<dbReference type="InterPro" id="IPR015424">
    <property type="entry name" value="PyrdxlP-dep_Trfase"/>
</dbReference>
<evidence type="ECO:0000256" key="7">
    <source>
        <dbReference type="RuleBase" id="RU004504"/>
    </source>
</evidence>
<dbReference type="STRING" id="1216932.CM240_1355"/>